<evidence type="ECO:0000313" key="3">
    <source>
        <dbReference type="Proteomes" id="UP000299102"/>
    </source>
</evidence>
<feature type="compositionally biased region" description="Low complexity" evidence="1">
    <location>
        <begin position="72"/>
        <end position="82"/>
    </location>
</feature>
<evidence type="ECO:0000313" key="2">
    <source>
        <dbReference type="EMBL" id="GBP44377.1"/>
    </source>
</evidence>
<dbReference type="Proteomes" id="UP000299102">
    <property type="component" value="Unassembled WGS sequence"/>
</dbReference>
<reference evidence="2 3" key="1">
    <citation type="journal article" date="2019" name="Commun. Biol.">
        <title>The bagworm genome reveals a unique fibroin gene that provides high tensile strength.</title>
        <authorList>
            <person name="Kono N."/>
            <person name="Nakamura H."/>
            <person name="Ohtoshi R."/>
            <person name="Tomita M."/>
            <person name="Numata K."/>
            <person name="Arakawa K."/>
        </authorList>
    </citation>
    <scope>NUCLEOTIDE SEQUENCE [LARGE SCALE GENOMIC DNA]</scope>
</reference>
<proteinExistence type="predicted"/>
<protein>
    <submittedName>
        <fullName evidence="2">Uncharacterized protein</fullName>
    </submittedName>
</protein>
<comment type="caution">
    <text evidence="2">The sequence shown here is derived from an EMBL/GenBank/DDBJ whole genome shotgun (WGS) entry which is preliminary data.</text>
</comment>
<dbReference type="EMBL" id="BGZK01000452">
    <property type="protein sequence ID" value="GBP44377.1"/>
    <property type="molecule type" value="Genomic_DNA"/>
</dbReference>
<organism evidence="2 3">
    <name type="scientific">Eumeta variegata</name>
    <name type="common">Bagworm moth</name>
    <name type="synonym">Eumeta japonica</name>
    <dbReference type="NCBI Taxonomy" id="151549"/>
    <lineage>
        <taxon>Eukaryota</taxon>
        <taxon>Metazoa</taxon>
        <taxon>Ecdysozoa</taxon>
        <taxon>Arthropoda</taxon>
        <taxon>Hexapoda</taxon>
        <taxon>Insecta</taxon>
        <taxon>Pterygota</taxon>
        <taxon>Neoptera</taxon>
        <taxon>Endopterygota</taxon>
        <taxon>Lepidoptera</taxon>
        <taxon>Glossata</taxon>
        <taxon>Ditrysia</taxon>
        <taxon>Tineoidea</taxon>
        <taxon>Psychidae</taxon>
        <taxon>Oiketicinae</taxon>
        <taxon>Eumeta</taxon>
    </lineage>
</organism>
<accession>A0A4C1W2M4</accession>
<feature type="region of interest" description="Disordered" evidence="1">
    <location>
        <begin position="1"/>
        <end position="82"/>
    </location>
</feature>
<dbReference type="AlphaFoldDB" id="A0A4C1W2M4"/>
<sequence>MELEGGHRNSAIKRRNPIEFGLVFNDAKERQRQRRRRARTPTNRGAAQARGAGRRRARRAGAGPSRERDMRPAAAGPAQAPAPALATPWLTATLAYNATRLNLTFDPDYELLNATAAAAGDDRDDNWFCAKWTNAQQDLFQVTI</sequence>
<keyword evidence="3" id="KW-1185">Reference proteome</keyword>
<name>A0A4C1W2M4_EUMVA</name>
<evidence type="ECO:0000256" key="1">
    <source>
        <dbReference type="SAM" id="MobiDB-lite"/>
    </source>
</evidence>
<gene>
    <name evidence="2" type="ORF">EVAR_81290_1</name>
</gene>